<keyword evidence="4" id="KW-0812">Transmembrane</keyword>
<organism evidence="5 6">
    <name type="scientific">Aspergillus novoparasiticus</name>
    <dbReference type="NCBI Taxonomy" id="986946"/>
    <lineage>
        <taxon>Eukaryota</taxon>
        <taxon>Fungi</taxon>
        <taxon>Dikarya</taxon>
        <taxon>Ascomycota</taxon>
        <taxon>Pezizomycotina</taxon>
        <taxon>Eurotiomycetes</taxon>
        <taxon>Eurotiomycetidae</taxon>
        <taxon>Eurotiales</taxon>
        <taxon>Aspergillaceae</taxon>
        <taxon>Aspergillus</taxon>
        <taxon>Aspergillus subgen. Circumdati</taxon>
    </lineage>
</organism>
<sequence length="338" mass="38703">MNALLDKTLILTAPGFYITLSVVVISVAYVSILALYRLFLSPIAAFPGPPLARLTYLTQWYYDWVKDGQYYLQIEEMHKKYGPIVRVTPSELHIRDSNFHSKLYVTGAVRKSDSYHRFTQGTGFEDITFPLLSHDKHRALRGQVSRLFTRAGVNQHESRIVARIQVLSQRMYGFMSNRKPVNLHDAFSSLAAGMYNAISVIFHEESTDYLGDPDFNTAWYNTLKMGTATIPLLAQLPWLARVISAPVARYILERATPWRIFDDKSRRQMLKSKSRPTIASNDRSNATVFDNLFKDNLFYTMNEQTFTRSAQVYSADKISCLWSDLISILLVNPTRCCP</sequence>
<keyword evidence="2" id="KW-0560">Oxidoreductase</keyword>
<keyword evidence="4" id="KW-1133">Transmembrane helix</keyword>
<comment type="similarity">
    <text evidence="1">Belongs to the cytochrome P450 family.</text>
</comment>
<evidence type="ECO:0000313" key="6">
    <source>
        <dbReference type="Proteomes" id="UP000326799"/>
    </source>
</evidence>
<keyword evidence="6" id="KW-1185">Reference proteome</keyword>
<evidence type="ECO:0000256" key="4">
    <source>
        <dbReference type="SAM" id="Phobius"/>
    </source>
</evidence>
<evidence type="ECO:0000256" key="1">
    <source>
        <dbReference type="ARBA" id="ARBA00010617"/>
    </source>
</evidence>
<dbReference type="PANTHER" id="PTHR24305:SF166">
    <property type="entry name" value="CYTOCHROME P450 12A4, MITOCHONDRIAL-RELATED"/>
    <property type="match status" value="1"/>
</dbReference>
<name>A0A5N6F0U1_9EURO</name>
<dbReference type="GO" id="GO:0004497">
    <property type="term" value="F:monooxygenase activity"/>
    <property type="evidence" value="ECO:0007669"/>
    <property type="project" value="UniProtKB-KW"/>
</dbReference>
<dbReference type="SUPFAM" id="SSF48264">
    <property type="entry name" value="Cytochrome P450"/>
    <property type="match status" value="1"/>
</dbReference>
<dbReference type="GO" id="GO:0005506">
    <property type="term" value="F:iron ion binding"/>
    <property type="evidence" value="ECO:0007669"/>
    <property type="project" value="InterPro"/>
</dbReference>
<evidence type="ECO:0000256" key="2">
    <source>
        <dbReference type="ARBA" id="ARBA00023002"/>
    </source>
</evidence>
<reference evidence="5 6" key="1">
    <citation type="submission" date="2019-04" db="EMBL/GenBank/DDBJ databases">
        <title>Fungal friends and foes A comparative genomics study of 23 Aspergillus species from section Flavi.</title>
        <authorList>
            <consortium name="DOE Joint Genome Institute"/>
            <person name="Kjaerbolling I."/>
            <person name="Vesth T.C."/>
            <person name="Frisvad J.C."/>
            <person name="Nybo J.L."/>
            <person name="Theobald S."/>
            <person name="Kildgaard S."/>
            <person name="Petersen T.I."/>
            <person name="Kuo A."/>
            <person name="Sato A."/>
            <person name="Lyhne E.K."/>
            <person name="Kogle M.E."/>
            <person name="Wiebenga A."/>
            <person name="Kun R.S."/>
            <person name="Lubbers R.J."/>
            <person name="Makela M.R."/>
            <person name="Barry K."/>
            <person name="Chovatia M."/>
            <person name="Clum A."/>
            <person name="Daum C."/>
            <person name="Haridas S."/>
            <person name="He G."/>
            <person name="LaButti K."/>
            <person name="Lipzen A."/>
            <person name="Mondo S."/>
            <person name="Pangilinan J."/>
            <person name="Riley R."/>
            <person name="Salamov A."/>
            <person name="Simmons B.A."/>
            <person name="Magnuson J.K."/>
            <person name="Henrissat B."/>
            <person name="Mortensen U.H."/>
            <person name="Larsen T.O."/>
            <person name="De vries R.P."/>
            <person name="Grigoriev I.V."/>
            <person name="Machida M."/>
            <person name="Baker S.E."/>
            <person name="Andersen M.R."/>
        </authorList>
    </citation>
    <scope>NUCLEOTIDE SEQUENCE [LARGE SCALE GENOMIC DNA]</scope>
    <source>
        <strain evidence="5 6">CBS 126849</strain>
    </source>
</reference>
<evidence type="ECO:0000256" key="3">
    <source>
        <dbReference type="ARBA" id="ARBA00023033"/>
    </source>
</evidence>
<accession>A0A5N6F0U1</accession>
<dbReference type="PANTHER" id="PTHR24305">
    <property type="entry name" value="CYTOCHROME P450"/>
    <property type="match status" value="1"/>
</dbReference>
<proteinExistence type="inferred from homology"/>
<keyword evidence="3" id="KW-0503">Monooxygenase</keyword>
<evidence type="ECO:0000313" key="5">
    <source>
        <dbReference type="EMBL" id="KAB8222815.1"/>
    </source>
</evidence>
<dbReference type="EMBL" id="ML733410">
    <property type="protein sequence ID" value="KAB8222815.1"/>
    <property type="molecule type" value="Genomic_DNA"/>
</dbReference>
<feature type="transmembrane region" description="Helical" evidence="4">
    <location>
        <begin position="15"/>
        <end position="36"/>
    </location>
</feature>
<dbReference type="AlphaFoldDB" id="A0A5N6F0U1"/>
<dbReference type="InterPro" id="IPR036396">
    <property type="entry name" value="Cyt_P450_sf"/>
</dbReference>
<keyword evidence="4" id="KW-0472">Membrane</keyword>
<dbReference type="Proteomes" id="UP000326799">
    <property type="component" value="Unassembled WGS sequence"/>
</dbReference>
<gene>
    <name evidence="5" type="ORF">BDV33DRAFT_189486</name>
</gene>
<dbReference type="GO" id="GO:0016705">
    <property type="term" value="F:oxidoreductase activity, acting on paired donors, with incorporation or reduction of molecular oxygen"/>
    <property type="evidence" value="ECO:0007669"/>
    <property type="project" value="InterPro"/>
</dbReference>
<dbReference type="GO" id="GO:0020037">
    <property type="term" value="F:heme binding"/>
    <property type="evidence" value="ECO:0007669"/>
    <property type="project" value="InterPro"/>
</dbReference>
<protein>
    <submittedName>
        <fullName evidence="5">Cytochrome P450</fullName>
    </submittedName>
</protein>
<dbReference type="Gene3D" id="1.10.630.10">
    <property type="entry name" value="Cytochrome P450"/>
    <property type="match status" value="1"/>
</dbReference>
<dbReference type="InterPro" id="IPR050121">
    <property type="entry name" value="Cytochrome_P450_monoxygenase"/>
</dbReference>